<dbReference type="AlphaFoldDB" id="A0AAX6I2P2"/>
<evidence type="ECO:0000256" key="6">
    <source>
        <dbReference type="SAM" id="MobiDB-lite"/>
    </source>
</evidence>
<name>A0AAX6I2P2_IRIPA</name>
<organism evidence="8 9">
    <name type="scientific">Iris pallida</name>
    <name type="common">Sweet iris</name>
    <dbReference type="NCBI Taxonomy" id="29817"/>
    <lineage>
        <taxon>Eukaryota</taxon>
        <taxon>Viridiplantae</taxon>
        <taxon>Streptophyta</taxon>
        <taxon>Embryophyta</taxon>
        <taxon>Tracheophyta</taxon>
        <taxon>Spermatophyta</taxon>
        <taxon>Magnoliopsida</taxon>
        <taxon>Liliopsida</taxon>
        <taxon>Asparagales</taxon>
        <taxon>Iridaceae</taxon>
        <taxon>Iridoideae</taxon>
        <taxon>Irideae</taxon>
        <taxon>Iris</taxon>
    </lineage>
</organism>
<protein>
    <recommendedName>
        <fullName evidence="7">FLZ-type domain-containing protein</fullName>
    </recommendedName>
</protein>
<dbReference type="InterPro" id="IPR007650">
    <property type="entry name" value="Zf-FLZ_dom"/>
</dbReference>
<keyword evidence="3" id="KW-0963">Cytoplasm</keyword>
<evidence type="ECO:0000256" key="2">
    <source>
        <dbReference type="ARBA" id="ARBA00009374"/>
    </source>
</evidence>
<comment type="subcellular location">
    <subcellularLocation>
        <location evidence="1">Cytoplasm</location>
    </subcellularLocation>
</comment>
<reference evidence="8" key="1">
    <citation type="journal article" date="2023" name="GigaByte">
        <title>Genome assembly of the bearded iris, Iris pallida Lam.</title>
        <authorList>
            <person name="Bruccoleri R.E."/>
            <person name="Oakeley E.J."/>
            <person name="Faust A.M.E."/>
            <person name="Altorfer M."/>
            <person name="Dessus-Babus S."/>
            <person name="Burckhardt D."/>
            <person name="Oertli M."/>
            <person name="Naumann U."/>
            <person name="Petersen F."/>
            <person name="Wong J."/>
        </authorList>
    </citation>
    <scope>NUCLEOTIDE SEQUENCE</scope>
    <source>
        <strain evidence="8">GSM-AAB239-AS_SAM_17_03QT</strain>
    </source>
</reference>
<feature type="domain" description="FLZ-type" evidence="7">
    <location>
        <begin position="76"/>
        <end position="120"/>
    </location>
</feature>
<proteinExistence type="inferred from homology"/>
<evidence type="ECO:0000256" key="4">
    <source>
        <dbReference type="ARBA" id="ARBA00022723"/>
    </source>
</evidence>
<evidence type="ECO:0000256" key="5">
    <source>
        <dbReference type="PROSITE-ProRule" id="PRU01131"/>
    </source>
</evidence>
<sequence>MLMGKRPRPHMRRTTSMTGFELDVVDPMEVADAPQPSDPQGEWLAVGRVAGAVASRSRGSSSRRNSGDFVAIDIAPFLKNCGLCSRRLRPGKDIYMYRGEIAFCSLECREQQIMNDEHIEKRALTATKSETPSSATGSEPSGSSSSSKPVPMA</sequence>
<keyword evidence="4" id="KW-0479">Metal-binding</keyword>
<dbReference type="Proteomes" id="UP001140949">
    <property type="component" value="Unassembled WGS sequence"/>
</dbReference>
<feature type="zinc finger region" description="FLZ-type" evidence="5">
    <location>
        <begin position="76"/>
        <end position="120"/>
    </location>
</feature>
<dbReference type="GO" id="GO:0005737">
    <property type="term" value="C:cytoplasm"/>
    <property type="evidence" value="ECO:0007669"/>
    <property type="project" value="UniProtKB-SubCell"/>
</dbReference>
<comment type="similarity">
    <text evidence="2">Belongs to the FLZ family.</text>
</comment>
<reference evidence="8" key="2">
    <citation type="submission" date="2023-04" db="EMBL/GenBank/DDBJ databases">
        <authorList>
            <person name="Bruccoleri R.E."/>
            <person name="Oakeley E.J."/>
            <person name="Faust A.-M."/>
            <person name="Dessus-Babus S."/>
            <person name="Altorfer M."/>
            <person name="Burckhardt D."/>
            <person name="Oertli M."/>
            <person name="Naumann U."/>
            <person name="Petersen F."/>
            <person name="Wong J."/>
        </authorList>
    </citation>
    <scope>NUCLEOTIDE SEQUENCE</scope>
    <source>
        <strain evidence="8">GSM-AAB239-AS_SAM_17_03QT</strain>
        <tissue evidence="8">Leaf</tissue>
    </source>
</reference>
<comment type="caution">
    <text evidence="8">The sequence shown here is derived from an EMBL/GenBank/DDBJ whole genome shotgun (WGS) entry which is preliminary data.</text>
</comment>
<dbReference type="EMBL" id="JANAVB010005399">
    <property type="protein sequence ID" value="KAJ6847422.1"/>
    <property type="molecule type" value="Genomic_DNA"/>
</dbReference>
<dbReference type="GO" id="GO:0046872">
    <property type="term" value="F:metal ion binding"/>
    <property type="evidence" value="ECO:0007669"/>
    <property type="project" value="UniProtKB-KW"/>
</dbReference>
<dbReference type="PANTHER" id="PTHR33059:SF4">
    <property type="entry name" value="FCS-LIKE ZINC FINGER 5"/>
    <property type="match status" value="1"/>
</dbReference>
<dbReference type="PANTHER" id="PTHR33059">
    <property type="entry name" value="FCS-LIKE ZINC FINGER 5"/>
    <property type="match status" value="1"/>
</dbReference>
<evidence type="ECO:0000256" key="3">
    <source>
        <dbReference type="ARBA" id="ARBA00022490"/>
    </source>
</evidence>
<dbReference type="PROSITE" id="PS51795">
    <property type="entry name" value="ZF_FLZ"/>
    <property type="match status" value="1"/>
</dbReference>
<gene>
    <name evidence="8" type="ORF">M6B38_277965</name>
</gene>
<dbReference type="Pfam" id="PF04570">
    <property type="entry name" value="zf-FLZ"/>
    <property type="match status" value="1"/>
</dbReference>
<accession>A0AAX6I2P2</accession>
<evidence type="ECO:0000259" key="7">
    <source>
        <dbReference type="PROSITE" id="PS51795"/>
    </source>
</evidence>
<evidence type="ECO:0000313" key="9">
    <source>
        <dbReference type="Proteomes" id="UP001140949"/>
    </source>
</evidence>
<feature type="compositionally biased region" description="Low complexity" evidence="6">
    <location>
        <begin position="129"/>
        <end position="147"/>
    </location>
</feature>
<evidence type="ECO:0000256" key="1">
    <source>
        <dbReference type="ARBA" id="ARBA00004496"/>
    </source>
</evidence>
<feature type="region of interest" description="Disordered" evidence="6">
    <location>
        <begin position="120"/>
        <end position="153"/>
    </location>
</feature>
<evidence type="ECO:0000313" key="8">
    <source>
        <dbReference type="EMBL" id="KAJ6847422.1"/>
    </source>
</evidence>
<keyword evidence="9" id="KW-1185">Reference proteome</keyword>